<organism evidence="1 2">
    <name type="scientific">Araneus ventricosus</name>
    <name type="common">Orbweaver spider</name>
    <name type="synonym">Epeira ventricosa</name>
    <dbReference type="NCBI Taxonomy" id="182803"/>
    <lineage>
        <taxon>Eukaryota</taxon>
        <taxon>Metazoa</taxon>
        <taxon>Ecdysozoa</taxon>
        <taxon>Arthropoda</taxon>
        <taxon>Chelicerata</taxon>
        <taxon>Arachnida</taxon>
        <taxon>Araneae</taxon>
        <taxon>Araneomorphae</taxon>
        <taxon>Entelegynae</taxon>
        <taxon>Araneoidea</taxon>
        <taxon>Araneidae</taxon>
        <taxon>Araneus</taxon>
    </lineage>
</organism>
<dbReference type="Proteomes" id="UP000499080">
    <property type="component" value="Unassembled WGS sequence"/>
</dbReference>
<dbReference type="AlphaFoldDB" id="A0A4Y2LMD0"/>
<reference evidence="1 2" key="1">
    <citation type="journal article" date="2019" name="Sci. Rep.">
        <title>Orb-weaving spider Araneus ventricosus genome elucidates the spidroin gene catalogue.</title>
        <authorList>
            <person name="Kono N."/>
            <person name="Nakamura H."/>
            <person name="Ohtoshi R."/>
            <person name="Moran D.A.P."/>
            <person name="Shinohara A."/>
            <person name="Yoshida Y."/>
            <person name="Fujiwara M."/>
            <person name="Mori M."/>
            <person name="Tomita M."/>
            <person name="Arakawa K."/>
        </authorList>
    </citation>
    <scope>NUCLEOTIDE SEQUENCE [LARGE SCALE GENOMIC DNA]</scope>
</reference>
<comment type="caution">
    <text evidence="1">The sequence shown here is derived from an EMBL/GenBank/DDBJ whole genome shotgun (WGS) entry which is preliminary data.</text>
</comment>
<dbReference type="EMBL" id="BGPR01006081">
    <property type="protein sequence ID" value="GBN15945.1"/>
    <property type="molecule type" value="Genomic_DNA"/>
</dbReference>
<accession>A0A4Y2LMD0</accession>
<evidence type="ECO:0000313" key="1">
    <source>
        <dbReference type="EMBL" id="GBN15945.1"/>
    </source>
</evidence>
<keyword evidence="2" id="KW-1185">Reference proteome</keyword>
<evidence type="ECO:0000313" key="2">
    <source>
        <dbReference type="Proteomes" id="UP000499080"/>
    </source>
</evidence>
<name>A0A4Y2LMD0_ARAVE</name>
<sequence>MMAIWVMDLAVLSIDQITRTTSEQASHSPNLPASPIGIPLSTADLMRTRSTYPEYLQWNRILNPQLSDIKADTLTTDHRGLFGGQVSAKNLPRCLEKGTLYCSGKLHILRNSLHQDMP</sequence>
<proteinExistence type="predicted"/>
<gene>
    <name evidence="1" type="ORF">AVEN_134685_1</name>
</gene>
<protein>
    <submittedName>
        <fullName evidence="1">Uncharacterized protein</fullName>
    </submittedName>
</protein>